<dbReference type="EMBL" id="CP032544">
    <property type="protein sequence ID" value="AZJ33167.1"/>
    <property type="molecule type" value="Genomic_DNA"/>
</dbReference>
<organism evidence="2 4">
    <name type="scientific">Tenacibaculum mesophilum</name>
    <dbReference type="NCBI Taxonomy" id="104268"/>
    <lineage>
        <taxon>Bacteria</taxon>
        <taxon>Pseudomonadati</taxon>
        <taxon>Bacteroidota</taxon>
        <taxon>Flavobacteriia</taxon>
        <taxon>Flavobacteriales</taxon>
        <taxon>Flavobacteriaceae</taxon>
        <taxon>Tenacibaculum</taxon>
    </lineage>
</organism>
<proteinExistence type="predicted"/>
<reference evidence="1 3" key="1">
    <citation type="submission" date="2018-09" db="EMBL/GenBank/DDBJ databases">
        <title>Insights into the microbiota of Asian seabass (Lates calcarifer) with tenacibaculosis symptoms and description of sp. nov. Tenacibaculum singaporense.</title>
        <authorList>
            <person name="Miyake S."/>
            <person name="Soh M."/>
            <person name="Azman M.N."/>
            <person name="Ngoh S.Y."/>
            <person name="Orban L."/>
            <person name="Seedorf H."/>
        </authorList>
    </citation>
    <scope>NUCLEOTIDE SEQUENCE [LARGE SCALE GENOMIC DNA]</scope>
    <source>
        <strain evidence="1 3">DSM 13764</strain>
    </source>
</reference>
<dbReference type="EMBL" id="CP050861">
    <property type="protein sequence ID" value="UTD15873.1"/>
    <property type="molecule type" value="Genomic_DNA"/>
</dbReference>
<dbReference type="Proteomes" id="UP000269693">
    <property type="component" value="Chromosome"/>
</dbReference>
<accession>A0AAE9MPJ6</accession>
<dbReference type="RefSeq" id="WP_073182267.1">
    <property type="nucleotide sequence ID" value="NZ_CP032544.1"/>
</dbReference>
<name>A0AAE9MPJ6_9FLAO</name>
<dbReference type="Proteomes" id="UP001056837">
    <property type="component" value="Chromosome"/>
</dbReference>
<dbReference type="PROSITE" id="PS51257">
    <property type="entry name" value="PROKAR_LIPOPROTEIN"/>
    <property type="match status" value="1"/>
</dbReference>
<dbReference type="InterPro" id="IPR045950">
    <property type="entry name" value="DUF6370"/>
</dbReference>
<evidence type="ECO:0000313" key="2">
    <source>
        <dbReference type="EMBL" id="UTD15873.1"/>
    </source>
</evidence>
<protein>
    <submittedName>
        <fullName evidence="2">Uncharacterized protein</fullName>
    </submittedName>
</protein>
<dbReference type="AlphaFoldDB" id="A0AAE9MPJ6"/>
<evidence type="ECO:0000313" key="3">
    <source>
        <dbReference type="Proteomes" id="UP000269693"/>
    </source>
</evidence>
<evidence type="ECO:0000313" key="4">
    <source>
        <dbReference type="Proteomes" id="UP001056837"/>
    </source>
</evidence>
<sequence length="101" mass="11043">MKKLLILVFLGIASCSTSKEKTQIAEASCGQCKFGLDSQHGCDLAVKIDGQAYFIDGAHIDDYGDAHDKNIGFCNVVRKAEVIGKIENNRFKASSFKIVEE</sequence>
<dbReference type="Pfam" id="PF19897">
    <property type="entry name" value="DUF6370"/>
    <property type="match status" value="1"/>
</dbReference>
<evidence type="ECO:0000313" key="1">
    <source>
        <dbReference type="EMBL" id="AZJ33167.1"/>
    </source>
</evidence>
<reference evidence="2" key="2">
    <citation type="submission" date="2020-04" db="EMBL/GenBank/DDBJ databases">
        <title>Tenacibaculum mesophilum bac2.</title>
        <authorList>
            <person name="Li M."/>
        </authorList>
    </citation>
    <scope>NUCLEOTIDE SEQUENCE</scope>
    <source>
        <strain evidence="2">Bac2</strain>
    </source>
</reference>
<keyword evidence="3" id="KW-1185">Reference proteome</keyword>
<gene>
    <name evidence="1" type="ORF">D6200_11620</name>
    <name evidence="2" type="ORF">HER15_10505</name>
</gene>